<dbReference type="EMBL" id="KQ976661">
    <property type="protein sequence ID" value="KYM78608.1"/>
    <property type="molecule type" value="Genomic_DNA"/>
</dbReference>
<keyword evidence="2" id="KW-1185">Reference proteome</keyword>
<sequence length="257" mass="29992">MSRNLDHGSTENRDSNERVLEDLSKQIPNLSLSHVLVTKRSRYRSQYHAMHENSKFSNYLKILCLNRDRMRKRNELKEKKRVDSLRSADPGLLVILEKSLRAMALHALEEYKTRRREQDSMDLSDLSGPIPEIILLLSITLIKLYYYNYAIVAYIMQRSGEEEESKTCIIDDVRERKSRQFSRSRGELLRRDVKALLTTHSPVQGSAGEDWTDSMWIKLVSGFTEPNCTSNGNIRKRLPIARRGRFKEPDRHSARAR</sequence>
<organism evidence="1 2">
    <name type="scientific">Atta colombica</name>
    <dbReference type="NCBI Taxonomy" id="520822"/>
    <lineage>
        <taxon>Eukaryota</taxon>
        <taxon>Metazoa</taxon>
        <taxon>Ecdysozoa</taxon>
        <taxon>Arthropoda</taxon>
        <taxon>Hexapoda</taxon>
        <taxon>Insecta</taxon>
        <taxon>Pterygota</taxon>
        <taxon>Neoptera</taxon>
        <taxon>Endopterygota</taxon>
        <taxon>Hymenoptera</taxon>
        <taxon>Apocrita</taxon>
        <taxon>Aculeata</taxon>
        <taxon>Formicoidea</taxon>
        <taxon>Formicidae</taxon>
        <taxon>Myrmicinae</taxon>
        <taxon>Atta</taxon>
    </lineage>
</organism>
<gene>
    <name evidence="1" type="ORF">ALC53_10950</name>
</gene>
<accession>A0A151HZJ8</accession>
<reference evidence="1 2" key="1">
    <citation type="submission" date="2015-09" db="EMBL/GenBank/DDBJ databases">
        <title>Atta colombica WGS genome.</title>
        <authorList>
            <person name="Nygaard S."/>
            <person name="Hu H."/>
            <person name="Boomsma J."/>
            <person name="Zhang G."/>
        </authorList>
    </citation>
    <scope>NUCLEOTIDE SEQUENCE [LARGE SCALE GENOMIC DNA]</scope>
    <source>
        <strain evidence="1">Treedump-2</strain>
        <tissue evidence="1">Whole body</tissue>
    </source>
</reference>
<proteinExistence type="predicted"/>
<evidence type="ECO:0000313" key="2">
    <source>
        <dbReference type="Proteomes" id="UP000078540"/>
    </source>
</evidence>
<dbReference type="Proteomes" id="UP000078540">
    <property type="component" value="Unassembled WGS sequence"/>
</dbReference>
<name>A0A151HZJ8_9HYME</name>
<evidence type="ECO:0000313" key="1">
    <source>
        <dbReference type="EMBL" id="KYM78608.1"/>
    </source>
</evidence>
<dbReference type="AlphaFoldDB" id="A0A151HZJ8"/>
<protein>
    <submittedName>
        <fullName evidence="1">Uncharacterized protein</fullName>
    </submittedName>
</protein>